<evidence type="ECO:0000256" key="2">
    <source>
        <dbReference type="ARBA" id="ARBA00007937"/>
    </source>
</evidence>
<evidence type="ECO:0000256" key="6">
    <source>
        <dbReference type="ARBA" id="ARBA00023136"/>
    </source>
</evidence>
<evidence type="ECO:0000256" key="7">
    <source>
        <dbReference type="SAM" id="MobiDB-lite"/>
    </source>
</evidence>
<dbReference type="PANTHER" id="PTHR15486">
    <property type="entry name" value="ANCIENT UBIQUITOUS PROTEIN"/>
    <property type="match status" value="1"/>
</dbReference>
<evidence type="ECO:0000259" key="8">
    <source>
        <dbReference type="Pfam" id="PF23270"/>
    </source>
</evidence>
<evidence type="ECO:0000313" key="9">
    <source>
        <dbReference type="EMBL" id="JAD75334.1"/>
    </source>
</evidence>
<accession>A0A0A9CG91</accession>
<dbReference type="GO" id="GO:0016020">
    <property type="term" value="C:membrane"/>
    <property type="evidence" value="ECO:0007669"/>
    <property type="project" value="UniProtKB-SubCell"/>
</dbReference>
<dbReference type="PANTHER" id="PTHR15486:SF83">
    <property type="entry name" value="OS10G0413400 PROTEIN"/>
    <property type="match status" value="1"/>
</dbReference>
<reference evidence="9" key="2">
    <citation type="journal article" date="2015" name="Data Brief">
        <title>Shoot transcriptome of the giant reed, Arundo donax.</title>
        <authorList>
            <person name="Barrero R.A."/>
            <person name="Guerrero F.D."/>
            <person name="Moolhuijzen P."/>
            <person name="Goolsby J.A."/>
            <person name="Tidwell J."/>
            <person name="Bellgard S.E."/>
            <person name="Bellgard M.I."/>
        </authorList>
    </citation>
    <scope>NUCLEOTIDE SEQUENCE</scope>
    <source>
        <tissue evidence="9">Shoot tissue taken approximately 20 cm above the soil surface</tissue>
    </source>
</reference>
<evidence type="ECO:0000256" key="1">
    <source>
        <dbReference type="ARBA" id="ARBA00004370"/>
    </source>
</evidence>
<sequence length="279" mass="29249">MPCPSPQRATELELARQSTQSVRARAPRAVRPSAMDVAAAAAVAGVEPFPTVDKCDASCRGAHAVAADLDGTLLRSRSAFPYYALVAFEAGGVPRLLLLLLLSPVAAALRLLLGSEAAAATRVLVFAATAGARVADIESAARAVLPRFYAADVHPGAWRVFSACARRRVVLTATPRVMAEPFLRECLGADAVAGTELATWRGRATGFVDARMGVLVGRRKAEALREIFSGDGDGDGGVPDVGLGDSRSDYPFMSICKVSTVVTAINLQIIRTAVCTVRT</sequence>
<comment type="subcellular location">
    <subcellularLocation>
        <location evidence="1">Membrane</location>
    </subcellularLocation>
</comment>
<dbReference type="GO" id="GO:0010143">
    <property type="term" value="P:cutin biosynthetic process"/>
    <property type="evidence" value="ECO:0007669"/>
    <property type="project" value="TreeGrafter"/>
</dbReference>
<evidence type="ECO:0000256" key="3">
    <source>
        <dbReference type="ARBA" id="ARBA00022679"/>
    </source>
</evidence>
<dbReference type="SUPFAM" id="SSF56784">
    <property type="entry name" value="HAD-like"/>
    <property type="match status" value="1"/>
</dbReference>
<feature type="domain" description="Glycerol-3-phosphate acyltransferase RAM2/GPAT1-8 HAD-like" evidence="8">
    <location>
        <begin position="65"/>
        <end position="261"/>
    </location>
</feature>
<dbReference type="AlphaFoldDB" id="A0A0A9CG91"/>
<organism evidence="9">
    <name type="scientific">Arundo donax</name>
    <name type="common">Giant reed</name>
    <name type="synonym">Donax arundinaceus</name>
    <dbReference type="NCBI Taxonomy" id="35708"/>
    <lineage>
        <taxon>Eukaryota</taxon>
        <taxon>Viridiplantae</taxon>
        <taxon>Streptophyta</taxon>
        <taxon>Embryophyta</taxon>
        <taxon>Tracheophyta</taxon>
        <taxon>Spermatophyta</taxon>
        <taxon>Magnoliopsida</taxon>
        <taxon>Liliopsida</taxon>
        <taxon>Poales</taxon>
        <taxon>Poaceae</taxon>
        <taxon>PACMAD clade</taxon>
        <taxon>Arundinoideae</taxon>
        <taxon>Arundineae</taxon>
        <taxon>Arundo</taxon>
    </lineage>
</organism>
<feature type="region of interest" description="Disordered" evidence="7">
    <location>
        <begin position="1"/>
        <end position="26"/>
    </location>
</feature>
<keyword evidence="6" id="KW-0472">Membrane</keyword>
<protein>
    <recommendedName>
        <fullName evidence="8">Glycerol-3-phosphate acyltransferase RAM2/GPAT1-8 HAD-like domain-containing protein</fullName>
    </recommendedName>
</protein>
<dbReference type="Pfam" id="PF23270">
    <property type="entry name" value="HAD_RAM2_N"/>
    <property type="match status" value="1"/>
</dbReference>
<dbReference type="Gene3D" id="3.40.50.1000">
    <property type="entry name" value="HAD superfamily/HAD-like"/>
    <property type="match status" value="1"/>
</dbReference>
<dbReference type="EMBL" id="GBRH01222561">
    <property type="protein sequence ID" value="JAD75334.1"/>
    <property type="molecule type" value="Transcribed_RNA"/>
</dbReference>
<dbReference type="Gene3D" id="1.20.1440.100">
    <property type="entry name" value="SG protein - dephosphorylation function"/>
    <property type="match status" value="1"/>
</dbReference>
<evidence type="ECO:0000256" key="4">
    <source>
        <dbReference type="ARBA" id="ARBA00022692"/>
    </source>
</evidence>
<keyword evidence="3" id="KW-0808">Transferase</keyword>
<dbReference type="InterPro" id="IPR036412">
    <property type="entry name" value="HAD-like_sf"/>
</dbReference>
<name>A0A0A9CG91_ARUDO</name>
<keyword evidence="5" id="KW-1133">Transmembrane helix</keyword>
<dbReference type="InterPro" id="IPR023214">
    <property type="entry name" value="HAD_sf"/>
</dbReference>
<reference evidence="9" key="1">
    <citation type="submission" date="2014-09" db="EMBL/GenBank/DDBJ databases">
        <authorList>
            <person name="Magalhaes I.L.F."/>
            <person name="Oliveira U."/>
            <person name="Santos F.R."/>
            <person name="Vidigal T.H.D.A."/>
            <person name="Brescovit A.D."/>
            <person name="Santos A.J."/>
        </authorList>
    </citation>
    <scope>NUCLEOTIDE SEQUENCE</scope>
    <source>
        <tissue evidence="9">Shoot tissue taken approximately 20 cm above the soil surface</tissue>
    </source>
</reference>
<evidence type="ECO:0000256" key="5">
    <source>
        <dbReference type="ARBA" id="ARBA00022989"/>
    </source>
</evidence>
<keyword evidence="4" id="KW-0812">Transmembrane</keyword>
<dbReference type="InterPro" id="IPR056462">
    <property type="entry name" value="HAD_RAM2/GPAT1-8"/>
</dbReference>
<comment type="similarity">
    <text evidence="2">Belongs to the GPAT/DAPAT family.</text>
</comment>
<proteinExistence type="inferred from homology"/>
<dbReference type="GO" id="GO:0090447">
    <property type="term" value="F:glycerol-3-phosphate 2-O-acyltransferase activity"/>
    <property type="evidence" value="ECO:0007669"/>
    <property type="project" value="TreeGrafter"/>
</dbReference>
<dbReference type="GO" id="GO:0016791">
    <property type="term" value="F:phosphatase activity"/>
    <property type="evidence" value="ECO:0007669"/>
    <property type="project" value="TreeGrafter"/>
</dbReference>